<evidence type="ECO:0000256" key="2">
    <source>
        <dbReference type="SAM" id="MobiDB-lite"/>
    </source>
</evidence>
<dbReference type="OrthoDB" id="6022652at2759"/>
<feature type="compositionally biased region" description="Pro residues" evidence="2">
    <location>
        <begin position="157"/>
        <end position="172"/>
    </location>
</feature>
<evidence type="ECO:0000313" key="5">
    <source>
        <dbReference type="Proteomes" id="UP000267096"/>
    </source>
</evidence>
<dbReference type="PANTHER" id="PTHR22741:SF10">
    <property type="entry name" value="COILED-COIL DOMAIN-CONTAINING PROTEIN CG32809"/>
    <property type="match status" value="1"/>
</dbReference>
<reference evidence="4 5" key="2">
    <citation type="submission" date="2018-11" db="EMBL/GenBank/DDBJ databases">
        <authorList>
            <consortium name="Pathogen Informatics"/>
        </authorList>
    </citation>
    <scope>NUCLEOTIDE SEQUENCE [LARGE SCALE GENOMIC DNA]</scope>
</reference>
<dbReference type="InterPro" id="IPR022782">
    <property type="entry name" value="AIP3-like_C"/>
</dbReference>
<feature type="domain" description="Actin interacting protein 3-like C-terminal" evidence="3">
    <location>
        <begin position="13"/>
        <end position="94"/>
    </location>
</feature>
<protein>
    <submittedName>
        <fullName evidence="6">AIP3 domain-containing protein</fullName>
    </submittedName>
</protein>
<dbReference type="InterPro" id="IPR051825">
    <property type="entry name" value="SRCIN1"/>
</dbReference>
<feature type="region of interest" description="Disordered" evidence="2">
    <location>
        <begin position="89"/>
        <end position="118"/>
    </location>
</feature>
<dbReference type="Proteomes" id="UP000267096">
    <property type="component" value="Unassembled WGS sequence"/>
</dbReference>
<evidence type="ECO:0000259" key="3">
    <source>
        <dbReference type="Pfam" id="PF03915"/>
    </source>
</evidence>
<feature type="compositionally biased region" description="Low complexity" evidence="2">
    <location>
        <begin position="105"/>
        <end position="116"/>
    </location>
</feature>
<keyword evidence="1" id="KW-0175">Coiled coil</keyword>
<evidence type="ECO:0000313" key="4">
    <source>
        <dbReference type="EMBL" id="VDK18579.1"/>
    </source>
</evidence>
<dbReference type="GO" id="GO:0005737">
    <property type="term" value="C:cytoplasm"/>
    <property type="evidence" value="ECO:0007669"/>
    <property type="project" value="TreeGrafter"/>
</dbReference>
<feature type="compositionally biased region" description="Polar residues" evidence="2">
    <location>
        <begin position="181"/>
        <end position="193"/>
    </location>
</feature>
<dbReference type="PANTHER" id="PTHR22741">
    <property type="entry name" value="P140CAP/SNIP-RELATED"/>
    <property type="match status" value="1"/>
</dbReference>
<reference evidence="6" key="1">
    <citation type="submission" date="2017-02" db="UniProtKB">
        <authorList>
            <consortium name="WormBaseParasite"/>
        </authorList>
    </citation>
    <scope>IDENTIFICATION</scope>
</reference>
<feature type="region of interest" description="Disordered" evidence="2">
    <location>
        <begin position="149"/>
        <end position="193"/>
    </location>
</feature>
<accession>A0A0M3J1I0</accession>
<sequence>MAIGSVFYRGVVYLEFNDEVKRAILPSTIASIDTVRALFLRSFSQLTSQYLSLPHVKVYIQEPSKGQLFYELDDLSDIKDRAVLKLREQGSGFQSPQPPVRFGEPQQQQHSGPPSSLDYLSESDAEILDYRSRTPQSYRMSSLRPSSALDNRIYGIGPPPTKPSRSPVPPRFDPYYDPYASDTSSQDARSGSVTPIIDKEARYGIYFSKSFGSLSINQ</sequence>
<keyword evidence="5" id="KW-1185">Reference proteome</keyword>
<organism evidence="6">
    <name type="scientific">Anisakis simplex</name>
    <name type="common">Herring worm</name>
    <dbReference type="NCBI Taxonomy" id="6269"/>
    <lineage>
        <taxon>Eukaryota</taxon>
        <taxon>Metazoa</taxon>
        <taxon>Ecdysozoa</taxon>
        <taxon>Nematoda</taxon>
        <taxon>Chromadorea</taxon>
        <taxon>Rhabditida</taxon>
        <taxon>Spirurina</taxon>
        <taxon>Ascaridomorpha</taxon>
        <taxon>Ascaridoidea</taxon>
        <taxon>Anisakidae</taxon>
        <taxon>Anisakis</taxon>
        <taxon>Anisakis simplex complex</taxon>
    </lineage>
</organism>
<dbReference type="WBParaSite" id="ASIM_0000138201-mRNA-1">
    <property type="protein sequence ID" value="ASIM_0000138201-mRNA-1"/>
    <property type="gene ID" value="ASIM_0000138201"/>
</dbReference>
<gene>
    <name evidence="4" type="ORF">ASIM_LOCUS1263</name>
</gene>
<evidence type="ECO:0000313" key="6">
    <source>
        <dbReference type="WBParaSite" id="ASIM_0000138201-mRNA-1"/>
    </source>
</evidence>
<dbReference type="Pfam" id="PF03915">
    <property type="entry name" value="AIP3"/>
    <property type="match status" value="1"/>
</dbReference>
<dbReference type="AlphaFoldDB" id="A0A0M3J1I0"/>
<proteinExistence type="predicted"/>
<dbReference type="EMBL" id="UYRR01001247">
    <property type="protein sequence ID" value="VDK18579.1"/>
    <property type="molecule type" value="Genomic_DNA"/>
</dbReference>
<name>A0A0M3J1I0_ANISI</name>
<evidence type="ECO:0000256" key="1">
    <source>
        <dbReference type="ARBA" id="ARBA00023054"/>
    </source>
</evidence>